<name>A0A7J7LQ09_9MAGN</name>
<dbReference type="AlphaFoldDB" id="A0A7J7LQ09"/>
<dbReference type="EMBL" id="JACGCM010002113">
    <property type="protein sequence ID" value="KAF6144745.1"/>
    <property type="molecule type" value="Genomic_DNA"/>
</dbReference>
<reference evidence="3 4" key="1">
    <citation type="journal article" date="2020" name="IScience">
        <title>Genome Sequencing of the Endangered Kingdonia uniflora (Circaeasteraceae, Ranunculales) Reveals Potential Mechanisms of Evolutionary Specialization.</title>
        <authorList>
            <person name="Sun Y."/>
            <person name="Deng T."/>
            <person name="Zhang A."/>
            <person name="Moore M.J."/>
            <person name="Landis J.B."/>
            <person name="Lin N."/>
            <person name="Zhang H."/>
            <person name="Zhang X."/>
            <person name="Huang J."/>
            <person name="Zhang X."/>
            <person name="Sun H."/>
            <person name="Wang H."/>
        </authorList>
    </citation>
    <scope>NUCLEOTIDE SEQUENCE [LARGE SCALE GENOMIC DNA]</scope>
    <source>
        <strain evidence="3">TB1705</strain>
        <tissue evidence="3">Leaf</tissue>
    </source>
</reference>
<organism evidence="3 4">
    <name type="scientific">Kingdonia uniflora</name>
    <dbReference type="NCBI Taxonomy" id="39325"/>
    <lineage>
        <taxon>Eukaryota</taxon>
        <taxon>Viridiplantae</taxon>
        <taxon>Streptophyta</taxon>
        <taxon>Embryophyta</taxon>
        <taxon>Tracheophyta</taxon>
        <taxon>Spermatophyta</taxon>
        <taxon>Magnoliopsida</taxon>
        <taxon>Ranunculales</taxon>
        <taxon>Circaeasteraceae</taxon>
        <taxon>Kingdonia</taxon>
    </lineage>
</organism>
<gene>
    <name evidence="3" type="ORF">GIB67_017764</name>
</gene>
<dbReference type="Pfam" id="PF00646">
    <property type="entry name" value="F-box"/>
    <property type="match status" value="1"/>
</dbReference>
<dbReference type="InterPro" id="IPR001810">
    <property type="entry name" value="F-box_dom"/>
</dbReference>
<dbReference type="PANTHER" id="PTHR33736">
    <property type="entry name" value="F-BOX PROTEIN-RELATED"/>
    <property type="match status" value="1"/>
</dbReference>
<evidence type="ECO:0000313" key="3">
    <source>
        <dbReference type="EMBL" id="KAF6144745.1"/>
    </source>
</evidence>
<dbReference type="PANTHER" id="PTHR33736:SF12">
    <property type="entry name" value="F-BOX DOMAIN-CONTAINING PROTEIN"/>
    <property type="match status" value="1"/>
</dbReference>
<dbReference type="SUPFAM" id="SSF81383">
    <property type="entry name" value="F-box domain"/>
    <property type="match status" value="1"/>
</dbReference>
<feature type="domain" description="F-box" evidence="2">
    <location>
        <begin position="6"/>
        <end position="52"/>
    </location>
</feature>
<dbReference type="Gene3D" id="1.20.1280.50">
    <property type="match status" value="1"/>
</dbReference>
<evidence type="ECO:0000313" key="4">
    <source>
        <dbReference type="Proteomes" id="UP000541444"/>
    </source>
</evidence>
<sequence length="907" mass="103064">MSITKVESITSLSSDLFYDILRRLDGATLASASCVCAAFCSISKEERIWENVCRTLWPSTNREDVRDLISSIGGYRKFYGDCFPLIVNKEVPIALWDSSLEYYLEEWAEDDYYGEVEEYESLSPSDFISIVDVRYKDKVIYSKVLWGIPDSDGFNGWFYNCPFRIDLLSYSDRDDNHDEVILSVADGLPAIASIERERKDGKLWKELRDGIRLSWIVVNKKVKQSANVASWIPLGGQRHWPTDKDFLIRFGSILPAKDILPCKVVECIIVMKFRVIQTGEGGVGQTGLKLTELSMQLEDMGGAHVNGRNSLLVLKEALSCCRSKNYSEALESCHLYSKVQNELKEEKMRNESRLDRLCIISGIAAFFTFWYTMKEKMSLTASNRRKRKLDRADPEYPDFGGLVTYKRKRKTVETTTVVPPNTVEQSPNFDTTNEVFLNIVELIKWITLKMVTSVEENCKRNVGGNCEGEGDANNEEVGLINTSLLKSFKFYRTRSIAPGQKVLSEVIAVRAKKKGLTTRSVARGYMLYVLGSFLFPAKKGIDVSARYPDLFAKDKAAKKWSWGSTVMAHMYHNLGAASQDDGRQFACCTTLLVLWIFVHFSKLAGIPTEMDSDQYKYCTCWKWGGFVTDRYDGPTLLKFRETLNKYKVDDTAICPITIDLAADDDVRIFGIHRRKEACANEDGDTPVDQYEYGGEQYHASLNEHTTLSPNAHDTMPIRAKPCGLDQQTKSLNDILQKLKEDKDKESEANIKLTEALKENTSECNLLRENIDQMKEDMQLKRVLDEQCALADLPGQLDVKVRVHEFTRKTNASLEAGLRQKFSLKECNESLSVELNKKSKENKLLKVVNALLIEQIDLQLPPTTPEVWRQSLKKALTSEGMGNIYLQGPYIPEEYLQPNIGYTIHSSR</sequence>
<comment type="caution">
    <text evidence="3">The sequence shown here is derived from an EMBL/GenBank/DDBJ whole genome shotgun (WGS) entry which is preliminary data.</text>
</comment>
<evidence type="ECO:0000256" key="1">
    <source>
        <dbReference type="SAM" id="Coils"/>
    </source>
</evidence>
<accession>A0A7J7LQ09</accession>
<keyword evidence="4" id="KW-1185">Reference proteome</keyword>
<protein>
    <recommendedName>
        <fullName evidence="2">F-box domain-containing protein</fullName>
    </recommendedName>
</protein>
<keyword evidence="1" id="KW-0175">Coiled coil</keyword>
<dbReference type="InterPro" id="IPR019557">
    <property type="entry name" value="AminoTfrase-like_pln_mobile"/>
</dbReference>
<feature type="coiled-coil region" evidence="1">
    <location>
        <begin position="724"/>
        <end position="776"/>
    </location>
</feature>
<evidence type="ECO:0000259" key="2">
    <source>
        <dbReference type="PROSITE" id="PS50181"/>
    </source>
</evidence>
<dbReference type="Pfam" id="PF10536">
    <property type="entry name" value="PMD"/>
    <property type="match status" value="1"/>
</dbReference>
<dbReference type="InterPro" id="IPR036047">
    <property type="entry name" value="F-box-like_dom_sf"/>
</dbReference>
<dbReference type="InterPro" id="IPR045283">
    <property type="entry name" value="AT3G44326-like"/>
</dbReference>
<dbReference type="OrthoDB" id="1907273at2759"/>
<proteinExistence type="predicted"/>
<dbReference type="Proteomes" id="UP000541444">
    <property type="component" value="Unassembled WGS sequence"/>
</dbReference>
<dbReference type="PROSITE" id="PS50181">
    <property type="entry name" value="FBOX"/>
    <property type="match status" value="1"/>
</dbReference>